<dbReference type="KEGG" id="rhoz:GXP67_13205"/>
<name>A0A6C0GHK5_9BACT</name>
<evidence type="ECO:0000313" key="2">
    <source>
        <dbReference type="EMBL" id="QHT67516.1"/>
    </source>
</evidence>
<organism evidence="2 3">
    <name type="scientific">Rhodocytophaga rosea</name>
    <dbReference type="NCBI Taxonomy" id="2704465"/>
    <lineage>
        <taxon>Bacteria</taxon>
        <taxon>Pseudomonadati</taxon>
        <taxon>Bacteroidota</taxon>
        <taxon>Cytophagia</taxon>
        <taxon>Cytophagales</taxon>
        <taxon>Rhodocytophagaceae</taxon>
        <taxon>Rhodocytophaga</taxon>
    </lineage>
</organism>
<feature type="transmembrane region" description="Helical" evidence="1">
    <location>
        <begin position="35"/>
        <end position="57"/>
    </location>
</feature>
<evidence type="ECO:0000313" key="3">
    <source>
        <dbReference type="Proteomes" id="UP000480178"/>
    </source>
</evidence>
<keyword evidence="3" id="KW-1185">Reference proteome</keyword>
<reference evidence="2 3" key="1">
    <citation type="submission" date="2020-01" db="EMBL/GenBank/DDBJ databases">
        <authorList>
            <person name="Kim M.K."/>
        </authorList>
    </citation>
    <scope>NUCLEOTIDE SEQUENCE [LARGE SCALE GENOMIC DNA]</scope>
    <source>
        <strain evidence="2 3">172606-1</strain>
    </source>
</reference>
<sequence>MNKELMYAGRPYLWALYYALFILVILNFISGFRFVSIGIIFLIPLLLKSYAGNKLVMDFFFRNKSKEKLPQYKKQIKLNSAIVGGLLVMDILLLVNLPEVFKQTYTLSAFVLFLFVCGFCIMSRWNTNITDTYATENASTDI</sequence>
<dbReference type="Proteomes" id="UP000480178">
    <property type="component" value="Chromosome"/>
</dbReference>
<feature type="transmembrane region" description="Helical" evidence="1">
    <location>
        <begin position="103"/>
        <end position="122"/>
    </location>
</feature>
<dbReference type="AlphaFoldDB" id="A0A6C0GHK5"/>
<keyword evidence="1" id="KW-1133">Transmembrane helix</keyword>
<keyword evidence="1" id="KW-0472">Membrane</keyword>
<dbReference type="RefSeq" id="WP_162443545.1">
    <property type="nucleotide sequence ID" value="NZ_CP048222.1"/>
</dbReference>
<feature type="transmembrane region" description="Helical" evidence="1">
    <location>
        <begin position="78"/>
        <end position="97"/>
    </location>
</feature>
<proteinExistence type="predicted"/>
<accession>A0A6C0GHK5</accession>
<keyword evidence="1" id="KW-0812">Transmembrane</keyword>
<protein>
    <submittedName>
        <fullName evidence="2">Uncharacterized protein</fullName>
    </submittedName>
</protein>
<evidence type="ECO:0000256" key="1">
    <source>
        <dbReference type="SAM" id="Phobius"/>
    </source>
</evidence>
<feature type="transmembrane region" description="Helical" evidence="1">
    <location>
        <begin position="12"/>
        <end position="29"/>
    </location>
</feature>
<gene>
    <name evidence="2" type="ORF">GXP67_13205</name>
</gene>
<dbReference type="EMBL" id="CP048222">
    <property type="protein sequence ID" value="QHT67516.1"/>
    <property type="molecule type" value="Genomic_DNA"/>
</dbReference>